<organism evidence="3 4">
    <name type="scientific">Streptomyces uncialis</name>
    <dbReference type="NCBI Taxonomy" id="1048205"/>
    <lineage>
        <taxon>Bacteria</taxon>
        <taxon>Bacillati</taxon>
        <taxon>Actinomycetota</taxon>
        <taxon>Actinomycetes</taxon>
        <taxon>Kitasatosporales</taxon>
        <taxon>Streptomycetaceae</taxon>
        <taxon>Streptomyces</taxon>
    </lineage>
</organism>
<keyword evidence="2" id="KW-0812">Transmembrane</keyword>
<protein>
    <submittedName>
        <fullName evidence="3">Uncharacterized protein</fullName>
    </submittedName>
</protein>
<evidence type="ECO:0000256" key="1">
    <source>
        <dbReference type="SAM" id="MobiDB-lite"/>
    </source>
</evidence>
<dbReference type="EMBL" id="LFBV01000001">
    <property type="protein sequence ID" value="OKH96192.1"/>
    <property type="molecule type" value="Genomic_DNA"/>
</dbReference>
<reference evidence="3 4" key="1">
    <citation type="submission" date="2015-06" db="EMBL/GenBank/DDBJ databases">
        <title>Cloning and characterization of the uncialamcin biosynthetic gene cluster.</title>
        <authorList>
            <person name="Yan X."/>
            <person name="Huang T."/>
            <person name="Ge H."/>
            <person name="Shen B."/>
        </authorList>
    </citation>
    <scope>NUCLEOTIDE SEQUENCE [LARGE SCALE GENOMIC DNA]</scope>
    <source>
        <strain evidence="3 4">DCA2648</strain>
    </source>
</reference>
<feature type="region of interest" description="Disordered" evidence="1">
    <location>
        <begin position="39"/>
        <end position="75"/>
    </location>
</feature>
<keyword evidence="2" id="KW-0472">Membrane</keyword>
<keyword evidence="2" id="KW-1133">Transmembrane helix</keyword>
<dbReference type="AlphaFoldDB" id="A0A1Q4VEE8"/>
<evidence type="ECO:0000313" key="3">
    <source>
        <dbReference type="EMBL" id="OKH96192.1"/>
    </source>
</evidence>
<feature type="transmembrane region" description="Helical" evidence="2">
    <location>
        <begin position="12"/>
        <end position="30"/>
    </location>
</feature>
<dbReference type="STRING" id="1048205.AB852_05990"/>
<keyword evidence="4" id="KW-1185">Reference proteome</keyword>
<comment type="caution">
    <text evidence="3">The sequence shown here is derived from an EMBL/GenBank/DDBJ whole genome shotgun (WGS) entry which is preliminary data.</text>
</comment>
<dbReference type="RefSeq" id="WP_073784325.1">
    <property type="nucleotide sequence ID" value="NZ_JAPEPH010000001.1"/>
</dbReference>
<proteinExistence type="predicted"/>
<name>A0A1Q4VEE8_9ACTN</name>
<sequence length="87" mass="9566">MRTTWFESAALSVLNLLGEGFMWMGLMWMGPPYGMTPVPPGVTARTARTTGPVTGPGDGREHREQPSGPPLSRAERAEWAALQERLR</sequence>
<evidence type="ECO:0000256" key="2">
    <source>
        <dbReference type="SAM" id="Phobius"/>
    </source>
</evidence>
<evidence type="ECO:0000313" key="4">
    <source>
        <dbReference type="Proteomes" id="UP000186455"/>
    </source>
</evidence>
<accession>A0A1Q4VEE8</accession>
<gene>
    <name evidence="3" type="ORF">AB852_05990</name>
</gene>
<dbReference type="Proteomes" id="UP000186455">
    <property type="component" value="Unassembled WGS sequence"/>
</dbReference>